<evidence type="ECO:0000256" key="7">
    <source>
        <dbReference type="NCBIfam" id="TIGR02967"/>
    </source>
</evidence>
<evidence type="ECO:0000256" key="4">
    <source>
        <dbReference type="ARBA" id="ARBA00022723"/>
    </source>
</evidence>
<dbReference type="EC" id="3.5.4.3" evidence="3 7"/>
<dbReference type="NCBIfam" id="TIGR02967">
    <property type="entry name" value="guan_deamin"/>
    <property type="match status" value="1"/>
</dbReference>
<evidence type="ECO:0000313" key="11">
    <source>
        <dbReference type="Proteomes" id="UP001157961"/>
    </source>
</evidence>
<dbReference type="InterPro" id="IPR011059">
    <property type="entry name" value="Metal-dep_hydrolase_composite"/>
</dbReference>
<evidence type="ECO:0000256" key="6">
    <source>
        <dbReference type="ARBA" id="ARBA00022833"/>
    </source>
</evidence>
<gene>
    <name evidence="10" type="ORF">SAMN06265373_107131</name>
</gene>
<keyword evidence="6 8" id="KW-0862">Zinc</keyword>
<protein>
    <recommendedName>
        <fullName evidence="3 7">Guanine deaminase</fullName>
        <shortName evidence="8">Guanase</shortName>
        <ecNumber evidence="3 7">3.5.4.3</ecNumber>
    </recommendedName>
    <alternativeName>
        <fullName evidence="8">Guanine aminohydrolase</fullName>
    </alternativeName>
</protein>
<comment type="function">
    <text evidence="8">Catalyzes the hydrolytic deamination of guanine, producing xanthine and ammonia.</text>
</comment>
<evidence type="ECO:0000256" key="5">
    <source>
        <dbReference type="ARBA" id="ARBA00022801"/>
    </source>
</evidence>
<dbReference type="RefSeq" id="WP_283427234.1">
    <property type="nucleotide sequence ID" value="NZ_FXTY01000007.1"/>
</dbReference>
<evidence type="ECO:0000256" key="8">
    <source>
        <dbReference type="RuleBase" id="RU366009"/>
    </source>
</evidence>
<evidence type="ECO:0000259" key="9">
    <source>
        <dbReference type="Pfam" id="PF01979"/>
    </source>
</evidence>
<comment type="caution">
    <text evidence="10">The sequence shown here is derived from an EMBL/GenBank/DDBJ whole genome shotgun (WGS) entry which is preliminary data.</text>
</comment>
<proteinExistence type="inferred from homology"/>
<dbReference type="InterPro" id="IPR014311">
    <property type="entry name" value="Guanine_deaminase"/>
</dbReference>
<dbReference type="Gene3D" id="3.20.20.140">
    <property type="entry name" value="Metal-dependent hydrolases"/>
    <property type="match status" value="1"/>
</dbReference>
<name>A0ABY1PBU5_9RHOB</name>
<dbReference type="Proteomes" id="UP001157961">
    <property type="component" value="Unassembled WGS sequence"/>
</dbReference>
<sequence length="452" mass="49465">MSHTETQTLLRGRLLDFHAAPADEMDTDAYTYIKDGAILIEAGKIKATGVYQDIAAQAPKAAVKDHRPNLLLPGFIDTHVHFPQVQVIASWGEQLLDWLNNYTFPEETRFEDPKHSTAMAGHFYDLLTSHGTTTAVSYCSVHTASVDAYFAEAEKRNMCMIGGKVMMDRNAPDTLRDTPQSSYDDSKKMIAKWHGKGRAQYAITPRFAITSTPEQMQMAQALVAEHPECFVQTHLSENHDEIAFTKELYPDAPDYLGVYEGYGLLTPKTLLGHSIHLTPREIDVLAETQAKPVFCPTSNLFLGSGLFDDGGLRARGIQNAIATDIGAGTSYSMLQTLNEGYKILQLQKQKLHPLRAFDWITRGNAEVLGLSDKIGTLAVGSDADVVVLDSHATHAMDLRMQRAGSLSEELFILQTLGDDRAVSETYVAGVAQKNGAATIVNAPAVAPVLKSA</sequence>
<dbReference type="Pfam" id="PF01979">
    <property type="entry name" value="Amidohydro_1"/>
    <property type="match status" value="1"/>
</dbReference>
<comment type="similarity">
    <text evidence="2 8">Belongs to the metallo-dependent hydrolases superfamily. ATZ/TRZ family.</text>
</comment>
<dbReference type="InterPro" id="IPR032466">
    <property type="entry name" value="Metal_Hydrolase"/>
</dbReference>
<feature type="domain" description="Amidohydrolase-related" evidence="9">
    <location>
        <begin position="71"/>
        <end position="429"/>
    </location>
</feature>
<dbReference type="EMBL" id="FXTY01000007">
    <property type="protein sequence ID" value="SMP30742.1"/>
    <property type="molecule type" value="Genomic_DNA"/>
</dbReference>
<evidence type="ECO:0000256" key="2">
    <source>
        <dbReference type="ARBA" id="ARBA00006745"/>
    </source>
</evidence>
<dbReference type="SUPFAM" id="SSF51556">
    <property type="entry name" value="Metallo-dependent hydrolases"/>
    <property type="match status" value="1"/>
</dbReference>
<dbReference type="InterPro" id="IPR006680">
    <property type="entry name" value="Amidohydro-rel"/>
</dbReference>
<dbReference type="PANTHER" id="PTHR11271:SF6">
    <property type="entry name" value="GUANINE DEAMINASE"/>
    <property type="match status" value="1"/>
</dbReference>
<comment type="pathway">
    <text evidence="1 8">Purine metabolism; guanine degradation; xanthine from guanine: step 1/1.</text>
</comment>
<dbReference type="PANTHER" id="PTHR11271">
    <property type="entry name" value="GUANINE DEAMINASE"/>
    <property type="match status" value="1"/>
</dbReference>
<comment type="cofactor">
    <cofactor evidence="8">
        <name>Zn(2+)</name>
        <dbReference type="ChEBI" id="CHEBI:29105"/>
    </cofactor>
    <text evidence="8">Binds 1 zinc ion per subunit.</text>
</comment>
<keyword evidence="11" id="KW-1185">Reference proteome</keyword>
<reference evidence="10 11" key="1">
    <citation type="submission" date="2017-05" db="EMBL/GenBank/DDBJ databases">
        <authorList>
            <person name="Varghese N."/>
            <person name="Submissions S."/>
        </authorList>
    </citation>
    <scope>NUCLEOTIDE SEQUENCE [LARGE SCALE GENOMIC DNA]</scope>
    <source>
        <strain evidence="10 11">DSM 29734</strain>
    </source>
</reference>
<dbReference type="NCBIfam" id="NF006679">
    <property type="entry name" value="PRK09228.1"/>
    <property type="match status" value="1"/>
</dbReference>
<dbReference type="Gene3D" id="2.30.40.10">
    <property type="entry name" value="Urease, subunit C, domain 1"/>
    <property type="match status" value="1"/>
</dbReference>
<evidence type="ECO:0000256" key="1">
    <source>
        <dbReference type="ARBA" id="ARBA00004984"/>
    </source>
</evidence>
<dbReference type="InterPro" id="IPR051607">
    <property type="entry name" value="Metallo-dep_hydrolases"/>
</dbReference>
<dbReference type="CDD" id="cd01303">
    <property type="entry name" value="GDEase"/>
    <property type="match status" value="1"/>
</dbReference>
<comment type="catalytic activity">
    <reaction evidence="8">
        <text>guanine + H2O + H(+) = xanthine + NH4(+)</text>
        <dbReference type="Rhea" id="RHEA:14665"/>
        <dbReference type="ChEBI" id="CHEBI:15377"/>
        <dbReference type="ChEBI" id="CHEBI:15378"/>
        <dbReference type="ChEBI" id="CHEBI:16235"/>
        <dbReference type="ChEBI" id="CHEBI:17712"/>
        <dbReference type="ChEBI" id="CHEBI:28938"/>
        <dbReference type="EC" id="3.5.4.3"/>
    </reaction>
</comment>
<keyword evidence="5 8" id="KW-0378">Hydrolase</keyword>
<evidence type="ECO:0000313" key="10">
    <source>
        <dbReference type="EMBL" id="SMP30742.1"/>
    </source>
</evidence>
<organism evidence="10 11">
    <name type="scientific">Shimia sagamensis</name>
    <dbReference type="NCBI Taxonomy" id="1566352"/>
    <lineage>
        <taxon>Bacteria</taxon>
        <taxon>Pseudomonadati</taxon>
        <taxon>Pseudomonadota</taxon>
        <taxon>Alphaproteobacteria</taxon>
        <taxon>Rhodobacterales</taxon>
        <taxon>Roseobacteraceae</taxon>
    </lineage>
</organism>
<evidence type="ECO:0000256" key="3">
    <source>
        <dbReference type="ARBA" id="ARBA00012781"/>
    </source>
</evidence>
<dbReference type="SUPFAM" id="SSF51338">
    <property type="entry name" value="Composite domain of metallo-dependent hydrolases"/>
    <property type="match status" value="2"/>
</dbReference>
<accession>A0ABY1PBU5</accession>
<keyword evidence="4 8" id="KW-0479">Metal-binding</keyword>